<protein>
    <recommendedName>
        <fullName evidence="2">Phosphatidic acid phosphatase type 2/haloperoxidase domain-containing protein</fullName>
    </recommendedName>
</protein>
<feature type="transmembrane region" description="Helical" evidence="1">
    <location>
        <begin position="47"/>
        <end position="69"/>
    </location>
</feature>
<dbReference type="InterPro" id="IPR000326">
    <property type="entry name" value="PAP2/HPO"/>
</dbReference>
<dbReference type="EMBL" id="MWPS01000026">
    <property type="protein sequence ID" value="OPG15753.1"/>
    <property type="molecule type" value="Genomic_DNA"/>
</dbReference>
<dbReference type="Gene3D" id="1.20.144.10">
    <property type="entry name" value="Phosphatidic acid phosphatase type 2/haloperoxidase"/>
    <property type="match status" value="1"/>
</dbReference>
<dbReference type="Pfam" id="PF01569">
    <property type="entry name" value="PAP2"/>
    <property type="match status" value="1"/>
</dbReference>
<feature type="transmembrane region" description="Helical" evidence="1">
    <location>
        <begin position="81"/>
        <end position="102"/>
    </location>
</feature>
<dbReference type="AlphaFoldDB" id="A0A1V4ES43"/>
<evidence type="ECO:0000313" key="3">
    <source>
        <dbReference type="EMBL" id="OPG15753.1"/>
    </source>
</evidence>
<dbReference type="Proteomes" id="UP000190229">
    <property type="component" value="Unassembled WGS sequence"/>
</dbReference>
<keyword evidence="4" id="KW-1185">Reference proteome</keyword>
<gene>
    <name evidence="3" type="ORF">B2M26_09025</name>
</gene>
<feature type="domain" description="Phosphatidic acid phosphatase type 2/haloperoxidase" evidence="2">
    <location>
        <begin position="80"/>
        <end position="188"/>
    </location>
</feature>
<proteinExistence type="predicted"/>
<keyword evidence="1" id="KW-0812">Transmembrane</keyword>
<comment type="caution">
    <text evidence="3">The sequence shown here is derived from an EMBL/GenBank/DDBJ whole genome shotgun (WGS) entry which is preliminary data.</text>
</comment>
<name>A0A1V4ES43_9BACL</name>
<dbReference type="SMART" id="SM00014">
    <property type="entry name" value="acidPPc"/>
    <property type="match status" value="1"/>
</dbReference>
<evidence type="ECO:0000313" key="4">
    <source>
        <dbReference type="Proteomes" id="UP000190229"/>
    </source>
</evidence>
<sequence length="191" mass="21410">MMRSMGKFHVYKQKTWVDSWIKIDHFIVDWVIGIHAQQRALFLWMRLLARTGAWFMVSVMILFMVWRILVFSDLSVIPEVFGAMFSAVCTKFLIDALAVRVGRVRPFVKRGMIPFVKKDEQDPSFPSNHAGGAFALAGYLAFHLSPLAPFLYVIAVGLATSRVFTLLHYPSDLLAGASVGTLVALGVSLML</sequence>
<dbReference type="SUPFAM" id="SSF48317">
    <property type="entry name" value="Acid phosphatase/Vanadium-dependent haloperoxidase"/>
    <property type="match status" value="1"/>
</dbReference>
<organism evidence="3 4">
    <name type="scientific">Ferroacidibacillus organovorans</name>
    <dbReference type="NCBI Taxonomy" id="1765683"/>
    <lineage>
        <taxon>Bacteria</taxon>
        <taxon>Bacillati</taxon>
        <taxon>Bacillota</taxon>
        <taxon>Bacilli</taxon>
        <taxon>Bacillales</taxon>
        <taxon>Alicyclobacillaceae</taxon>
        <taxon>Ferroacidibacillus</taxon>
    </lineage>
</organism>
<accession>A0A1V4ES43</accession>
<keyword evidence="1" id="KW-0472">Membrane</keyword>
<keyword evidence="1" id="KW-1133">Transmembrane helix</keyword>
<evidence type="ECO:0000259" key="2">
    <source>
        <dbReference type="SMART" id="SM00014"/>
    </source>
</evidence>
<feature type="transmembrane region" description="Helical" evidence="1">
    <location>
        <begin position="173"/>
        <end position="190"/>
    </location>
</feature>
<evidence type="ECO:0000256" key="1">
    <source>
        <dbReference type="SAM" id="Phobius"/>
    </source>
</evidence>
<dbReference type="InterPro" id="IPR036938">
    <property type="entry name" value="PAP2/HPO_sf"/>
</dbReference>
<reference evidence="3 4" key="1">
    <citation type="submission" date="2017-02" db="EMBL/GenBank/DDBJ databases">
        <title>Draft genome of Acidibacillus ferrooxidans Huett2.</title>
        <authorList>
            <person name="Schopf S."/>
        </authorList>
    </citation>
    <scope>NUCLEOTIDE SEQUENCE [LARGE SCALE GENOMIC DNA]</scope>
    <source>
        <strain evidence="3 4">Huett2</strain>
    </source>
</reference>